<feature type="domain" description="NADP-dependent oxidoreductase" evidence="7">
    <location>
        <begin position="1"/>
        <end position="175"/>
    </location>
</feature>
<evidence type="ECO:0000256" key="3">
    <source>
        <dbReference type="ARBA" id="ARBA00023002"/>
    </source>
</evidence>
<proteinExistence type="inferred from homology"/>
<dbReference type="InterPro" id="IPR023210">
    <property type="entry name" value="NADP_OxRdtase_dom"/>
</dbReference>
<evidence type="ECO:0000259" key="7">
    <source>
        <dbReference type="Pfam" id="PF00248"/>
    </source>
</evidence>
<evidence type="ECO:0000313" key="8">
    <source>
        <dbReference type="EMBL" id="MCA9398049.1"/>
    </source>
</evidence>
<dbReference type="Gene3D" id="3.20.20.100">
    <property type="entry name" value="NADP-dependent oxidoreductase domain"/>
    <property type="match status" value="1"/>
</dbReference>
<organism evidence="8 9">
    <name type="scientific">candidate division WWE3 bacterium</name>
    <dbReference type="NCBI Taxonomy" id="2053526"/>
    <lineage>
        <taxon>Bacteria</taxon>
        <taxon>Katanobacteria</taxon>
    </lineage>
</organism>
<dbReference type="PANTHER" id="PTHR43827:SF3">
    <property type="entry name" value="NADP-DEPENDENT OXIDOREDUCTASE DOMAIN-CONTAINING PROTEIN"/>
    <property type="match status" value="1"/>
</dbReference>
<dbReference type="InterPro" id="IPR036812">
    <property type="entry name" value="NAD(P)_OxRdtase_dom_sf"/>
</dbReference>
<reference evidence="8" key="2">
    <citation type="journal article" date="2021" name="Microbiome">
        <title>Successional dynamics and alternative stable states in a saline activated sludge microbial community over 9 years.</title>
        <authorList>
            <person name="Wang Y."/>
            <person name="Ye J."/>
            <person name="Ju F."/>
            <person name="Liu L."/>
            <person name="Boyd J.A."/>
            <person name="Deng Y."/>
            <person name="Parks D.H."/>
            <person name="Jiang X."/>
            <person name="Yin X."/>
            <person name="Woodcroft B.J."/>
            <person name="Tyson G.W."/>
            <person name="Hugenholtz P."/>
            <person name="Polz M.F."/>
            <person name="Zhang T."/>
        </authorList>
    </citation>
    <scope>NUCLEOTIDE SEQUENCE</scope>
    <source>
        <strain evidence="8">HKST-UBA02</strain>
    </source>
</reference>
<comment type="caution">
    <text evidence="8">The sequence shown here is derived from an EMBL/GenBank/DDBJ whole genome shotgun (WGS) entry which is preliminary data.</text>
</comment>
<dbReference type="PIRSF" id="PIRSF000097">
    <property type="entry name" value="AKR"/>
    <property type="match status" value="1"/>
</dbReference>
<evidence type="ECO:0000256" key="1">
    <source>
        <dbReference type="ARBA" id="ARBA00007905"/>
    </source>
</evidence>
<dbReference type="Proteomes" id="UP000699691">
    <property type="component" value="Unassembled WGS sequence"/>
</dbReference>
<dbReference type="PRINTS" id="PR00069">
    <property type="entry name" value="ALDKETRDTASE"/>
</dbReference>
<keyword evidence="2" id="KW-0521">NADP</keyword>
<dbReference type="InterPro" id="IPR020471">
    <property type="entry name" value="AKR"/>
</dbReference>
<dbReference type="EMBL" id="JAGQKY010000260">
    <property type="protein sequence ID" value="MCA9398049.1"/>
    <property type="molecule type" value="Genomic_DNA"/>
</dbReference>
<comment type="similarity">
    <text evidence="1">Belongs to the aldo/keto reductase family.</text>
</comment>
<evidence type="ECO:0000256" key="4">
    <source>
        <dbReference type="PIRSR" id="PIRSR000097-1"/>
    </source>
</evidence>
<dbReference type="AlphaFoldDB" id="A0A955RWN9"/>
<feature type="non-terminal residue" evidence="8">
    <location>
        <position position="1"/>
    </location>
</feature>
<keyword evidence="3" id="KW-0560">Oxidoreductase</keyword>
<dbReference type="PANTHER" id="PTHR43827">
    <property type="entry name" value="2,5-DIKETO-D-GLUCONIC ACID REDUCTASE"/>
    <property type="match status" value="1"/>
</dbReference>
<feature type="domain" description="NADP-dependent oxidoreductase" evidence="7">
    <location>
        <begin position="181"/>
        <end position="242"/>
    </location>
</feature>
<evidence type="ECO:0000256" key="6">
    <source>
        <dbReference type="PIRSR" id="PIRSR000097-3"/>
    </source>
</evidence>
<accession>A0A955RWN9</accession>
<evidence type="ECO:0000313" key="9">
    <source>
        <dbReference type="Proteomes" id="UP000699691"/>
    </source>
</evidence>
<name>A0A955RWN9_UNCKA</name>
<protein>
    <submittedName>
        <fullName evidence="8">Aldo/keto reductase</fullName>
    </submittedName>
</protein>
<dbReference type="FunFam" id="3.20.20.100:FF:000002">
    <property type="entry name" value="2,5-diketo-D-gluconic acid reductase A"/>
    <property type="match status" value="1"/>
</dbReference>
<feature type="binding site" evidence="5">
    <location>
        <position position="92"/>
    </location>
    <ligand>
        <name>substrate</name>
    </ligand>
</feature>
<gene>
    <name evidence="8" type="ORF">KC573_04420</name>
</gene>
<dbReference type="SUPFAM" id="SSF51430">
    <property type="entry name" value="NAD(P)-linked oxidoreductase"/>
    <property type="match status" value="1"/>
</dbReference>
<feature type="site" description="Lowers pKa of active site Tyr" evidence="6">
    <location>
        <position position="59"/>
    </location>
</feature>
<sequence>IGFGTYQLQGDICYQAVSTALEVGYRYIDTADRYQNQQEVGKAIQQSQLKRDELFVTSKIWHTNQYTKQIIDDAQRFLDELQLEYLDLLLVHWPNRSIPIQETVDGFLKVLESGYVKHVGVSNCTVHHLEDFEKAGFPIENNQIEFHPSLNQHELLTYCQSKNIVVTAYSPLAQGDDLHLDTVTSLAQKYEKSPAQIVLNWIRQKGVVPIPRSESKEHIVDNYQSIHWGLTEEDIALLNQVDQNHRVINPPFGDFDY</sequence>
<feature type="active site" description="Proton donor" evidence="4">
    <location>
        <position position="34"/>
    </location>
</feature>
<evidence type="ECO:0000256" key="2">
    <source>
        <dbReference type="ARBA" id="ARBA00022857"/>
    </source>
</evidence>
<dbReference type="Pfam" id="PF00248">
    <property type="entry name" value="Aldo_ket_red"/>
    <property type="match status" value="2"/>
</dbReference>
<dbReference type="GO" id="GO:0016616">
    <property type="term" value="F:oxidoreductase activity, acting on the CH-OH group of donors, NAD or NADP as acceptor"/>
    <property type="evidence" value="ECO:0007669"/>
    <property type="project" value="UniProtKB-ARBA"/>
</dbReference>
<evidence type="ECO:0000256" key="5">
    <source>
        <dbReference type="PIRSR" id="PIRSR000097-2"/>
    </source>
</evidence>
<reference evidence="8" key="1">
    <citation type="submission" date="2020-04" db="EMBL/GenBank/DDBJ databases">
        <authorList>
            <person name="Zhang T."/>
        </authorList>
    </citation>
    <scope>NUCLEOTIDE SEQUENCE</scope>
    <source>
        <strain evidence="8">HKST-UBA02</strain>
    </source>
</reference>